<dbReference type="PANTHER" id="PTHR31306:SF4">
    <property type="entry name" value="ALPHA-1,2-GALACTOSYLTRANSFERASE"/>
    <property type="match status" value="1"/>
</dbReference>
<keyword evidence="2" id="KW-0328">Glycosyltransferase</keyword>
<dbReference type="Pfam" id="PF03314">
    <property type="entry name" value="DUF273"/>
    <property type="match status" value="1"/>
</dbReference>
<evidence type="ECO:0000256" key="3">
    <source>
        <dbReference type="ARBA" id="ARBA00022679"/>
    </source>
</evidence>
<dbReference type="PANTHER" id="PTHR31306">
    <property type="entry name" value="ALPHA-1,6-MANNOSYLTRANSFERASE MNN11-RELATED"/>
    <property type="match status" value="1"/>
</dbReference>
<organism evidence="4 5">
    <name type="scientific">Plasmodiophora brassicae</name>
    <name type="common">Clubroot disease agent</name>
    <dbReference type="NCBI Taxonomy" id="37360"/>
    <lineage>
        <taxon>Eukaryota</taxon>
        <taxon>Sar</taxon>
        <taxon>Rhizaria</taxon>
        <taxon>Endomyxa</taxon>
        <taxon>Phytomyxea</taxon>
        <taxon>Plasmodiophorida</taxon>
        <taxon>Plasmodiophoridae</taxon>
        <taxon>Plasmodiophora</taxon>
    </lineage>
</organism>
<dbReference type="EMBL" id="OVEO01000004">
    <property type="protein sequence ID" value="SPQ95827.1"/>
    <property type="molecule type" value="Genomic_DNA"/>
</dbReference>
<dbReference type="Gene3D" id="3.90.550.10">
    <property type="entry name" value="Spore Coat Polysaccharide Biosynthesis Protein SpsA, Chain A"/>
    <property type="match status" value="1"/>
</dbReference>
<evidence type="ECO:0000256" key="2">
    <source>
        <dbReference type="ARBA" id="ARBA00022676"/>
    </source>
</evidence>
<keyword evidence="4" id="KW-0496">Mitochondrion</keyword>
<gene>
    <name evidence="4" type="ORF">PLBR_LOCUS3042</name>
</gene>
<dbReference type="InterPro" id="IPR004988">
    <property type="entry name" value="DUF273"/>
</dbReference>
<proteinExistence type="inferred from homology"/>
<evidence type="ECO:0000313" key="5">
    <source>
        <dbReference type="Proteomes" id="UP000290189"/>
    </source>
</evidence>
<evidence type="ECO:0008006" key="6">
    <source>
        <dbReference type="Google" id="ProtNLM"/>
    </source>
</evidence>
<geneLocation type="mitochondrion" evidence="4"/>
<dbReference type="GO" id="GO:0006487">
    <property type="term" value="P:protein N-linked glycosylation"/>
    <property type="evidence" value="ECO:0007669"/>
    <property type="project" value="TreeGrafter"/>
</dbReference>
<name>A0A3P3Y6M9_PLABS</name>
<dbReference type="AlphaFoldDB" id="A0A3P3Y6M9"/>
<sequence length="283" mass="33293">MYQPATNSKQCYALRHGYDFIFDTNAATSSLNPWWRKVMATKKYLPFYDWVFWMDADTLVTNYTVRLEWFLPENDADTHLVVTDHNIALNDGAFFLRNSDWSTRFLDRWLELGLEVHNRGQRWAWDDQGAFYELLLIEAHSSPGHVEYDNECSRSNRCCEYLPLQRCFNRRLEQTGSVFGDRHVPHVTFIDPRYHPVPSEPGNAWVRGGFDQYREVEFQGEVWIYGEWSKENFWHRGDFVLHSSAKSFMKAFVPDAFTDSCALALAMDVPPRRTLKLQRPPVT</sequence>
<dbReference type="InterPro" id="IPR008630">
    <property type="entry name" value="Glyco_trans_34"/>
</dbReference>
<comment type="similarity">
    <text evidence="1">Belongs to the glycosyltransferase 34 family.</text>
</comment>
<protein>
    <recommendedName>
        <fullName evidence="6">Nucleotide-diphospho-sugar transferase domain-containing protein</fullName>
    </recommendedName>
</protein>
<dbReference type="InterPro" id="IPR029044">
    <property type="entry name" value="Nucleotide-diphossugar_trans"/>
</dbReference>
<accession>A0A3P3Y6M9</accession>
<keyword evidence="3" id="KW-0808">Transferase</keyword>
<reference evidence="4 5" key="1">
    <citation type="submission" date="2018-03" db="EMBL/GenBank/DDBJ databases">
        <authorList>
            <person name="Fogelqvist J."/>
        </authorList>
    </citation>
    <scope>NUCLEOTIDE SEQUENCE [LARGE SCALE GENOMIC DNA]</scope>
</reference>
<dbReference type="GO" id="GO:0016757">
    <property type="term" value="F:glycosyltransferase activity"/>
    <property type="evidence" value="ECO:0007669"/>
    <property type="project" value="UniProtKB-KW"/>
</dbReference>
<dbReference type="GO" id="GO:0000139">
    <property type="term" value="C:Golgi membrane"/>
    <property type="evidence" value="ECO:0007669"/>
    <property type="project" value="TreeGrafter"/>
</dbReference>
<evidence type="ECO:0000256" key="1">
    <source>
        <dbReference type="ARBA" id="ARBA00005664"/>
    </source>
</evidence>
<dbReference type="Proteomes" id="UP000290189">
    <property type="component" value="Unassembled WGS sequence"/>
</dbReference>
<evidence type="ECO:0000313" key="4">
    <source>
        <dbReference type="EMBL" id="SPQ95827.1"/>
    </source>
</evidence>